<feature type="signal peptide" evidence="2">
    <location>
        <begin position="1"/>
        <end position="17"/>
    </location>
</feature>
<feature type="chain" id="PRO_5021255236" evidence="2">
    <location>
        <begin position="18"/>
        <end position="246"/>
    </location>
</feature>
<keyword evidence="2" id="KW-0732">Signal</keyword>
<dbReference type="Proteomes" id="UP000314294">
    <property type="component" value="Unassembled WGS sequence"/>
</dbReference>
<comment type="caution">
    <text evidence="3">The sequence shown here is derived from an EMBL/GenBank/DDBJ whole genome shotgun (WGS) entry which is preliminary data.</text>
</comment>
<proteinExistence type="predicted"/>
<evidence type="ECO:0000256" key="2">
    <source>
        <dbReference type="SAM" id="SignalP"/>
    </source>
</evidence>
<sequence>MSSIFCLASSSLPLCSSSSMCKTRADPSCQISQEQIFTLKVLNITCATAHRFRLARENSKQILLHVPLGGGVVSCSITSGCELAIEGFQALLNGMEEWRSSHFSTNPCTQDPKSPNGVSFVRAERPLFITQLHLPAPETAPEFSQRPVRSTSAQSEPTCPALTGFTGMSSNAFACLVSKQDHQQEGVYFKLFLLLVIGTMILDSVQNQMKSSSSSRNSFSSDSSWASGSSRPRDAFTAFTATSNLQ</sequence>
<protein>
    <submittedName>
        <fullName evidence="3">Uncharacterized protein</fullName>
    </submittedName>
</protein>
<dbReference type="AlphaFoldDB" id="A0A4Z2HEV0"/>
<evidence type="ECO:0000313" key="3">
    <source>
        <dbReference type="EMBL" id="TNN64398.1"/>
    </source>
</evidence>
<feature type="region of interest" description="Disordered" evidence="1">
    <location>
        <begin position="211"/>
        <end position="232"/>
    </location>
</feature>
<accession>A0A4Z2HEV0</accession>
<keyword evidence="4" id="KW-1185">Reference proteome</keyword>
<evidence type="ECO:0000313" key="4">
    <source>
        <dbReference type="Proteomes" id="UP000314294"/>
    </source>
</evidence>
<reference evidence="3 4" key="1">
    <citation type="submission" date="2019-03" db="EMBL/GenBank/DDBJ databases">
        <title>First draft genome of Liparis tanakae, snailfish: a comprehensive survey of snailfish specific genes.</title>
        <authorList>
            <person name="Kim W."/>
            <person name="Song I."/>
            <person name="Jeong J.-H."/>
            <person name="Kim D."/>
            <person name="Kim S."/>
            <person name="Ryu S."/>
            <person name="Song J.Y."/>
            <person name="Lee S.K."/>
        </authorList>
    </citation>
    <scope>NUCLEOTIDE SEQUENCE [LARGE SCALE GENOMIC DNA]</scope>
    <source>
        <tissue evidence="3">Muscle</tissue>
    </source>
</reference>
<evidence type="ECO:0000256" key="1">
    <source>
        <dbReference type="SAM" id="MobiDB-lite"/>
    </source>
</evidence>
<organism evidence="3 4">
    <name type="scientific">Liparis tanakae</name>
    <name type="common">Tanaka's snailfish</name>
    <dbReference type="NCBI Taxonomy" id="230148"/>
    <lineage>
        <taxon>Eukaryota</taxon>
        <taxon>Metazoa</taxon>
        <taxon>Chordata</taxon>
        <taxon>Craniata</taxon>
        <taxon>Vertebrata</taxon>
        <taxon>Euteleostomi</taxon>
        <taxon>Actinopterygii</taxon>
        <taxon>Neopterygii</taxon>
        <taxon>Teleostei</taxon>
        <taxon>Neoteleostei</taxon>
        <taxon>Acanthomorphata</taxon>
        <taxon>Eupercaria</taxon>
        <taxon>Perciformes</taxon>
        <taxon>Cottioidei</taxon>
        <taxon>Cottales</taxon>
        <taxon>Liparidae</taxon>
        <taxon>Liparis</taxon>
    </lineage>
</organism>
<gene>
    <name evidence="3" type="ORF">EYF80_025348</name>
</gene>
<name>A0A4Z2HEV0_9TELE</name>
<feature type="compositionally biased region" description="Low complexity" evidence="1">
    <location>
        <begin position="211"/>
        <end position="230"/>
    </location>
</feature>
<dbReference type="EMBL" id="SRLO01000253">
    <property type="protein sequence ID" value="TNN64398.1"/>
    <property type="molecule type" value="Genomic_DNA"/>
</dbReference>